<organism evidence="2 3">
    <name type="scientific">Linum trigynum</name>
    <dbReference type="NCBI Taxonomy" id="586398"/>
    <lineage>
        <taxon>Eukaryota</taxon>
        <taxon>Viridiplantae</taxon>
        <taxon>Streptophyta</taxon>
        <taxon>Embryophyta</taxon>
        <taxon>Tracheophyta</taxon>
        <taxon>Spermatophyta</taxon>
        <taxon>Magnoliopsida</taxon>
        <taxon>eudicotyledons</taxon>
        <taxon>Gunneridae</taxon>
        <taxon>Pentapetalae</taxon>
        <taxon>rosids</taxon>
        <taxon>fabids</taxon>
        <taxon>Malpighiales</taxon>
        <taxon>Linaceae</taxon>
        <taxon>Linum</taxon>
    </lineage>
</organism>
<accession>A0AAV2F8N7</accession>
<dbReference type="EMBL" id="OZ034819">
    <property type="protein sequence ID" value="CAL1394303.1"/>
    <property type="molecule type" value="Genomic_DNA"/>
</dbReference>
<protein>
    <submittedName>
        <fullName evidence="2">Uncharacterized protein</fullName>
    </submittedName>
</protein>
<dbReference type="Proteomes" id="UP001497516">
    <property type="component" value="Chromosome 6"/>
</dbReference>
<dbReference type="AlphaFoldDB" id="A0AAV2F8N7"/>
<sequence length="108" mass="11991">MQRAQSGFQRNHHLDRSWIKIGKAGLRPLATRFALNWNAFKVWPAKTASPTPLPTSPTFGGPHSKPLLHAVPLKPKSRSAFSSWPVPRSARFANPQASAMQGNEKRLL</sequence>
<reference evidence="2 3" key="1">
    <citation type="submission" date="2024-04" db="EMBL/GenBank/DDBJ databases">
        <authorList>
            <person name="Fracassetti M."/>
        </authorList>
    </citation>
    <scope>NUCLEOTIDE SEQUENCE [LARGE SCALE GENOMIC DNA]</scope>
</reference>
<evidence type="ECO:0000313" key="2">
    <source>
        <dbReference type="EMBL" id="CAL1394303.1"/>
    </source>
</evidence>
<evidence type="ECO:0000313" key="3">
    <source>
        <dbReference type="Proteomes" id="UP001497516"/>
    </source>
</evidence>
<name>A0AAV2F8N7_9ROSI</name>
<evidence type="ECO:0000256" key="1">
    <source>
        <dbReference type="SAM" id="MobiDB-lite"/>
    </source>
</evidence>
<feature type="region of interest" description="Disordered" evidence="1">
    <location>
        <begin position="50"/>
        <end position="69"/>
    </location>
</feature>
<feature type="compositionally biased region" description="Low complexity" evidence="1">
    <location>
        <begin position="50"/>
        <end position="62"/>
    </location>
</feature>
<keyword evidence="3" id="KW-1185">Reference proteome</keyword>
<gene>
    <name evidence="2" type="ORF">LTRI10_LOCUS34816</name>
</gene>
<proteinExistence type="predicted"/>